<protein>
    <submittedName>
        <fullName evidence="2">Uncharacterized protein</fullName>
    </submittedName>
</protein>
<dbReference type="Proteomes" id="UP000821853">
    <property type="component" value="Chromosome 4"/>
</dbReference>
<organism evidence="2 3">
    <name type="scientific">Haemaphysalis longicornis</name>
    <name type="common">Bush tick</name>
    <dbReference type="NCBI Taxonomy" id="44386"/>
    <lineage>
        <taxon>Eukaryota</taxon>
        <taxon>Metazoa</taxon>
        <taxon>Ecdysozoa</taxon>
        <taxon>Arthropoda</taxon>
        <taxon>Chelicerata</taxon>
        <taxon>Arachnida</taxon>
        <taxon>Acari</taxon>
        <taxon>Parasitiformes</taxon>
        <taxon>Ixodida</taxon>
        <taxon>Ixodoidea</taxon>
        <taxon>Ixodidae</taxon>
        <taxon>Haemaphysalinae</taxon>
        <taxon>Haemaphysalis</taxon>
    </lineage>
</organism>
<dbReference type="AlphaFoldDB" id="A0A9J6GC43"/>
<feature type="transmembrane region" description="Helical" evidence="1">
    <location>
        <begin position="157"/>
        <end position="177"/>
    </location>
</feature>
<keyword evidence="1" id="KW-1133">Transmembrane helix</keyword>
<dbReference type="OrthoDB" id="6502681at2759"/>
<name>A0A9J6GC43_HAELO</name>
<dbReference type="VEuPathDB" id="VectorBase:HLOH_040139"/>
<sequence length="232" mass="26151">MYTFVATSKQLLTFLKQSARYEKQVSFIPPKGHRNTVTCYTLRCVLIVAYIGNVWIGTYMAMGFLHSYEFTNTINLLFKIAFVLGNILFYAYDMVHFIVLRPCAEVILLYIQHQSTLLRSIVGKASGARSQQLEGIRAKLWVIRGLKDSLNNTWRHAIMSSITLAVGVACITIYTAFDKDVPTLERLMATIYATSLAVDILDVAALSQALGDEVVKRFILLPHATSAHCWYL</sequence>
<keyword evidence="1" id="KW-0472">Membrane</keyword>
<evidence type="ECO:0000256" key="1">
    <source>
        <dbReference type="SAM" id="Phobius"/>
    </source>
</evidence>
<feature type="transmembrane region" description="Helical" evidence="1">
    <location>
        <begin position="74"/>
        <end position="92"/>
    </location>
</feature>
<keyword evidence="3" id="KW-1185">Reference proteome</keyword>
<evidence type="ECO:0000313" key="2">
    <source>
        <dbReference type="EMBL" id="KAH9372962.1"/>
    </source>
</evidence>
<comment type="caution">
    <text evidence="2">The sequence shown here is derived from an EMBL/GenBank/DDBJ whole genome shotgun (WGS) entry which is preliminary data.</text>
</comment>
<proteinExistence type="predicted"/>
<keyword evidence="1" id="KW-0812">Transmembrane</keyword>
<dbReference type="EMBL" id="JABSTR010000006">
    <property type="protein sequence ID" value="KAH9372962.1"/>
    <property type="molecule type" value="Genomic_DNA"/>
</dbReference>
<evidence type="ECO:0000313" key="3">
    <source>
        <dbReference type="Proteomes" id="UP000821853"/>
    </source>
</evidence>
<accession>A0A9J6GC43</accession>
<feature type="transmembrane region" description="Helical" evidence="1">
    <location>
        <begin position="40"/>
        <end position="62"/>
    </location>
</feature>
<gene>
    <name evidence="2" type="ORF">HPB48_017077</name>
</gene>
<reference evidence="2 3" key="1">
    <citation type="journal article" date="2020" name="Cell">
        <title>Large-Scale Comparative Analyses of Tick Genomes Elucidate Their Genetic Diversity and Vector Capacities.</title>
        <authorList>
            <consortium name="Tick Genome and Microbiome Consortium (TIGMIC)"/>
            <person name="Jia N."/>
            <person name="Wang J."/>
            <person name="Shi W."/>
            <person name="Du L."/>
            <person name="Sun Y."/>
            <person name="Zhan W."/>
            <person name="Jiang J.F."/>
            <person name="Wang Q."/>
            <person name="Zhang B."/>
            <person name="Ji P."/>
            <person name="Bell-Sakyi L."/>
            <person name="Cui X.M."/>
            <person name="Yuan T.T."/>
            <person name="Jiang B.G."/>
            <person name="Yang W.F."/>
            <person name="Lam T.T."/>
            <person name="Chang Q.C."/>
            <person name="Ding S.J."/>
            <person name="Wang X.J."/>
            <person name="Zhu J.G."/>
            <person name="Ruan X.D."/>
            <person name="Zhao L."/>
            <person name="Wei J.T."/>
            <person name="Ye R.Z."/>
            <person name="Que T.C."/>
            <person name="Du C.H."/>
            <person name="Zhou Y.H."/>
            <person name="Cheng J.X."/>
            <person name="Dai P.F."/>
            <person name="Guo W.B."/>
            <person name="Han X.H."/>
            <person name="Huang E.J."/>
            <person name="Li L.F."/>
            <person name="Wei W."/>
            <person name="Gao Y.C."/>
            <person name="Liu J.Z."/>
            <person name="Shao H.Z."/>
            <person name="Wang X."/>
            <person name="Wang C.C."/>
            <person name="Yang T.C."/>
            <person name="Huo Q.B."/>
            <person name="Li W."/>
            <person name="Chen H.Y."/>
            <person name="Chen S.E."/>
            <person name="Zhou L.G."/>
            <person name="Ni X.B."/>
            <person name="Tian J.H."/>
            <person name="Sheng Y."/>
            <person name="Liu T."/>
            <person name="Pan Y.S."/>
            <person name="Xia L.Y."/>
            <person name="Li J."/>
            <person name="Zhao F."/>
            <person name="Cao W.C."/>
        </authorList>
    </citation>
    <scope>NUCLEOTIDE SEQUENCE [LARGE SCALE GENOMIC DNA]</scope>
    <source>
        <strain evidence="2">HaeL-2018</strain>
    </source>
</reference>